<evidence type="ECO:0000256" key="1">
    <source>
        <dbReference type="ARBA" id="ARBA00004651"/>
    </source>
</evidence>
<dbReference type="PANTHER" id="PTHR43759">
    <property type="entry name" value="TREHALOSE TRANSPORT SYSTEM PERMEASE PROTEIN SUGA"/>
    <property type="match status" value="1"/>
</dbReference>
<dbReference type="Proteomes" id="UP001597295">
    <property type="component" value="Unassembled WGS sequence"/>
</dbReference>
<keyword evidence="8" id="KW-1185">Reference proteome</keyword>
<feature type="transmembrane region" description="Helical" evidence="5">
    <location>
        <begin position="62"/>
        <end position="81"/>
    </location>
</feature>
<dbReference type="EMBL" id="JBHUIP010000016">
    <property type="protein sequence ID" value="MFD2265240.1"/>
    <property type="molecule type" value="Genomic_DNA"/>
</dbReference>
<organism evidence="7 8">
    <name type="scientific">Lacibacterium aquatile</name>
    <dbReference type="NCBI Taxonomy" id="1168082"/>
    <lineage>
        <taxon>Bacteria</taxon>
        <taxon>Pseudomonadati</taxon>
        <taxon>Pseudomonadota</taxon>
        <taxon>Alphaproteobacteria</taxon>
        <taxon>Rhodospirillales</taxon>
        <taxon>Rhodospirillaceae</taxon>
    </lineage>
</organism>
<evidence type="ECO:0000256" key="3">
    <source>
        <dbReference type="ARBA" id="ARBA00022989"/>
    </source>
</evidence>
<feature type="transmembrane region" description="Helical" evidence="5">
    <location>
        <begin position="146"/>
        <end position="170"/>
    </location>
</feature>
<keyword evidence="2 5" id="KW-0812">Transmembrane</keyword>
<evidence type="ECO:0000313" key="7">
    <source>
        <dbReference type="EMBL" id="MFD2265240.1"/>
    </source>
</evidence>
<accession>A0ABW5E1A2</accession>
<dbReference type="PROSITE" id="PS50928">
    <property type="entry name" value="ABC_TM1"/>
    <property type="match status" value="1"/>
</dbReference>
<dbReference type="Pfam" id="PF00528">
    <property type="entry name" value="BPD_transp_1"/>
    <property type="match status" value="1"/>
</dbReference>
<feature type="transmembrane region" description="Helical" evidence="5">
    <location>
        <begin position="93"/>
        <end position="116"/>
    </location>
</feature>
<keyword evidence="4 5" id="KW-0472">Membrane</keyword>
<dbReference type="InterPro" id="IPR035906">
    <property type="entry name" value="MetI-like_sf"/>
</dbReference>
<keyword evidence="5" id="KW-0813">Transport</keyword>
<proteinExistence type="inferred from homology"/>
<name>A0ABW5E1A2_9PROT</name>
<evidence type="ECO:0000256" key="2">
    <source>
        <dbReference type="ARBA" id="ARBA00022692"/>
    </source>
</evidence>
<dbReference type="PANTHER" id="PTHR43759:SF1">
    <property type="entry name" value="GLUCOSE IMPORT SYSTEM PERMEASE PROTEIN GLCT"/>
    <property type="match status" value="1"/>
</dbReference>
<evidence type="ECO:0000313" key="8">
    <source>
        <dbReference type="Proteomes" id="UP001597295"/>
    </source>
</evidence>
<comment type="subcellular location">
    <subcellularLocation>
        <location evidence="1 5">Cell membrane</location>
        <topology evidence="1 5">Multi-pass membrane protein</topology>
    </subcellularLocation>
</comment>
<sequence>MKSQRTLAYLLLLPSTLFLVAFFLIPFGQVAWLGLTVEGSPTLQHFTTLSADWKFGPAMKNTFILVGILVPIQVIFALAMAQMVAKLERARDIILYIWTIPLGVSDLAAGLIWLAILEQTGFLNSLLNAMGLIKGQVNWLQYGNMWALFAAVIIAEIWRSTALMLVILVAGMGLIPKEYAEAAEVFGAGPWKRFTKVTLPLLKPSLQTALILRTILAFEVFGVAAALTGTNLPVLLGETFNWQFNLQDRNVASAYALIVLGISVAFTLVFLRVLRVRAEQRA</sequence>
<comment type="caution">
    <text evidence="7">The sequence shown here is derived from an EMBL/GenBank/DDBJ whole genome shotgun (WGS) entry which is preliminary data.</text>
</comment>
<evidence type="ECO:0000256" key="4">
    <source>
        <dbReference type="ARBA" id="ARBA00023136"/>
    </source>
</evidence>
<feature type="domain" description="ABC transmembrane type-1" evidence="6">
    <location>
        <begin position="59"/>
        <end position="270"/>
    </location>
</feature>
<evidence type="ECO:0000256" key="5">
    <source>
        <dbReference type="RuleBase" id="RU363032"/>
    </source>
</evidence>
<reference evidence="8" key="1">
    <citation type="journal article" date="2019" name="Int. J. Syst. Evol. Microbiol.">
        <title>The Global Catalogue of Microorganisms (GCM) 10K type strain sequencing project: providing services to taxonomists for standard genome sequencing and annotation.</title>
        <authorList>
            <consortium name="The Broad Institute Genomics Platform"/>
            <consortium name="The Broad Institute Genome Sequencing Center for Infectious Disease"/>
            <person name="Wu L."/>
            <person name="Ma J."/>
        </authorList>
    </citation>
    <scope>NUCLEOTIDE SEQUENCE [LARGE SCALE GENOMIC DNA]</scope>
    <source>
        <strain evidence="8">CGMCC 1.19062</strain>
    </source>
</reference>
<evidence type="ECO:0000259" key="6">
    <source>
        <dbReference type="PROSITE" id="PS50928"/>
    </source>
</evidence>
<feature type="transmembrane region" description="Helical" evidence="5">
    <location>
        <begin position="252"/>
        <end position="274"/>
    </location>
</feature>
<feature type="transmembrane region" description="Helical" evidence="5">
    <location>
        <begin position="210"/>
        <end position="232"/>
    </location>
</feature>
<dbReference type="Gene3D" id="1.10.3720.10">
    <property type="entry name" value="MetI-like"/>
    <property type="match status" value="1"/>
</dbReference>
<dbReference type="CDD" id="cd06261">
    <property type="entry name" value="TM_PBP2"/>
    <property type="match status" value="1"/>
</dbReference>
<protein>
    <submittedName>
        <fullName evidence="7">Carbohydrate ABC transporter permease</fullName>
    </submittedName>
</protein>
<dbReference type="SUPFAM" id="SSF161098">
    <property type="entry name" value="MetI-like"/>
    <property type="match status" value="1"/>
</dbReference>
<dbReference type="InterPro" id="IPR000515">
    <property type="entry name" value="MetI-like"/>
</dbReference>
<feature type="transmembrane region" description="Helical" evidence="5">
    <location>
        <begin position="7"/>
        <end position="27"/>
    </location>
</feature>
<keyword evidence="3 5" id="KW-1133">Transmembrane helix</keyword>
<comment type="similarity">
    <text evidence="5">Belongs to the binding-protein-dependent transport system permease family.</text>
</comment>
<gene>
    <name evidence="7" type="ORF">ACFSM5_20220</name>
</gene>
<dbReference type="RefSeq" id="WP_379878412.1">
    <property type="nucleotide sequence ID" value="NZ_JBHUIP010000016.1"/>
</dbReference>
<dbReference type="InterPro" id="IPR052730">
    <property type="entry name" value="Sugar_ABC_transporter"/>
</dbReference>